<dbReference type="Proteomes" id="UP000076722">
    <property type="component" value="Unassembled WGS sequence"/>
</dbReference>
<feature type="transmembrane region" description="Helical" evidence="2">
    <location>
        <begin position="51"/>
        <end position="72"/>
    </location>
</feature>
<accession>A0A164NKP3</accession>
<feature type="region of interest" description="Disordered" evidence="1">
    <location>
        <begin position="429"/>
        <end position="458"/>
    </location>
</feature>
<evidence type="ECO:0000256" key="2">
    <source>
        <dbReference type="SAM" id="Phobius"/>
    </source>
</evidence>
<gene>
    <name evidence="3" type="ORF">SISNIDRAFT_470689</name>
</gene>
<evidence type="ECO:0000256" key="1">
    <source>
        <dbReference type="SAM" id="MobiDB-lite"/>
    </source>
</evidence>
<keyword evidence="4" id="KW-1185">Reference proteome</keyword>
<dbReference type="EMBL" id="KV419444">
    <property type="protein sequence ID" value="KZS87801.1"/>
    <property type="molecule type" value="Genomic_DNA"/>
</dbReference>
<proteinExistence type="predicted"/>
<reference evidence="3 4" key="1">
    <citation type="journal article" date="2016" name="Mol. Biol. Evol.">
        <title>Comparative Genomics of Early-Diverging Mushroom-Forming Fungi Provides Insights into the Origins of Lignocellulose Decay Capabilities.</title>
        <authorList>
            <person name="Nagy L.G."/>
            <person name="Riley R."/>
            <person name="Tritt A."/>
            <person name="Adam C."/>
            <person name="Daum C."/>
            <person name="Floudas D."/>
            <person name="Sun H."/>
            <person name="Yadav J.S."/>
            <person name="Pangilinan J."/>
            <person name="Larsson K.H."/>
            <person name="Matsuura K."/>
            <person name="Barry K."/>
            <person name="Labutti K."/>
            <person name="Kuo R."/>
            <person name="Ohm R.A."/>
            <person name="Bhattacharya S.S."/>
            <person name="Shirouzu T."/>
            <person name="Yoshinaga Y."/>
            <person name="Martin F.M."/>
            <person name="Grigoriev I.V."/>
            <person name="Hibbett D.S."/>
        </authorList>
    </citation>
    <scope>NUCLEOTIDE SEQUENCE [LARGE SCALE GENOMIC DNA]</scope>
    <source>
        <strain evidence="3 4">HHB9708</strain>
    </source>
</reference>
<dbReference type="OrthoDB" id="5570013at2759"/>
<dbReference type="AlphaFoldDB" id="A0A164NKP3"/>
<keyword evidence="2" id="KW-0812">Transmembrane</keyword>
<evidence type="ECO:0000313" key="3">
    <source>
        <dbReference type="EMBL" id="KZS87801.1"/>
    </source>
</evidence>
<sequence>MGTPPAYNQPQPPQPPISGYQYQYHSIPVYNDAALRDKEAQEARRRTRKRFCGALLIAIVVCILFGSITGSIEEFSRRHDVHRRPSWDDWGQWDHWYPNTPHCDTHWQEEDSAHGHPHFPVEVPDMPDNHWSYPDLITSKITFYLPLSSSDLFFDGRGSTYGNLLIETSDDVDEVVVEIEAFYYTTQRRDSAKICKVKRGTDGEGVAIYTPRVPGKWRREDQITYTVTVTFPSARALRSSRPTYINSFETSTSIFKHAISASEHDLVFGNLKLRTSNSGIISHGVYAVRGDVQTSNGPIIGKFYTNGSLDIVTSNGPVEIETFIANDVSSTRPSSLYVKSSNAHIRAANSLFIANTSLTSAAASNGSYALTFETSNSPVSVSFPISPVSSVLSLTAKTSNAPLDVSLNAAYEGPFHAATSSWFKVNVKESGDSDPSGEGRKRRVNWSNVGKGGSEVEGDVEWVSPEKTYGHTVAHRASNVELKTSNSHIALTV</sequence>
<keyword evidence="2" id="KW-1133">Transmembrane helix</keyword>
<evidence type="ECO:0000313" key="4">
    <source>
        <dbReference type="Proteomes" id="UP000076722"/>
    </source>
</evidence>
<dbReference type="STRING" id="1314777.A0A164NKP3"/>
<organism evidence="3 4">
    <name type="scientific">Sistotremastrum niveocremeum HHB9708</name>
    <dbReference type="NCBI Taxonomy" id="1314777"/>
    <lineage>
        <taxon>Eukaryota</taxon>
        <taxon>Fungi</taxon>
        <taxon>Dikarya</taxon>
        <taxon>Basidiomycota</taxon>
        <taxon>Agaricomycotina</taxon>
        <taxon>Agaricomycetes</taxon>
        <taxon>Sistotremastrales</taxon>
        <taxon>Sistotremastraceae</taxon>
        <taxon>Sertulicium</taxon>
        <taxon>Sertulicium niveocremeum</taxon>
    </lineage>
</organism>
<keyword evidence="2" id="KW-0472">Membrane</keyword>
<protein>
    <submittedName>
        <fullName evidence="3">Uncharacterized protein</fullName>
    </submittedName>
</protein>
<name>A0A164NKP3_9AGAM</name>